<evidence type="ECO:0000313" key="3">
    <source>
        <dbReference type="Proteomes" id="UP001341444"/>
    </source>
</evidence>
<sequence>MSMWSKMKQRIFKNFIKSPVNRLDFTNLQGSYFFGSAAEMHESIFSAVNKMSNMLASLPIELYDGNYNKPTDCPEYNLLSNGFRYFTQFDWLKDVETMRNLTGNAYMMKFRNVNGQVVDWGVIRSDACEPLIDLNSGELWYSISAVDNRLFQQTMYVHCSEILHFKHMRFNGVKGINPIKLLQGTLDYDQQIRKISLDQLIGNNEGFIVNFETQMDDDAKKALVQNIASFYKENGGILIEENGTTIKRIERELVDTNLINVDKVTRSKVAMVYNLPEHFLGDANSNYASLEQLNLEFLTGNLRPTLTQYEQELSRKCLTDAQRAKGYHFRVNYRSLLKADLATSTAYYQAAIRNGWMTQNEVRMLEGNTPFPSPIANTLLMSGDLYPIDTPIADRKGGEKQSESTTQNTN</sequence>
<dbReference type="NCBIfam" id="TIGR01537">
    <property type="entry name" value="portal_HK97"/>
    <property type="match status" value="1"/>
</dbReference>
<gene>
    <name evidence="2" type="ORF">P4T90_22665</name>
</gene>
<accession>A0ABU6MMC8</accession>
<dbReference type="InterPro" id="IPR006427">
    <property type="entry name" value="Portal_HK97"/>
</dbReference>
<dbReference type="EMBL" id="JARMAB010000041">
    <property type="protein sequence ID" value="MED1205840.1"/>
    <property type="molecule type" value="Genomic_DNA"/>
</dbReference>
<feature type="region of interest" description="Disordered" evidence="1">
    <location>
        <begin position="390"/>
        <end position="410"/>
    </location>
</feature>
<dbReference type="InterPro" id="IPR006944">
    <property type="entry name" value="Phage/GTA_portal"/>
</dbReference>
<evidence type="ECO:0000256" key="1">
    <source>
        <dbReference type="SAM" id="MobiDB-lite"/>
    </source>
</evidence>
<evidence type="ECO:0000313" key="2">
    <source>
        <dbReference type="EMBL" id="MED1205840.1"/>
    </source>
</evidence>
<organism evidence="2 3">
    <name type="scientific">Heyndrickxia acidicola</name>
    <dbReference type="NCBI Taxonomy" id="209389"/>
    <lineage>
        <taxon>Bacteria</taxon>
        <taxon>Bacillati</taxon>
        <taxon>Bacillota</taxon>
        <taxon>Bacilli</taxon>
        <taxon>Bacillales</taxon>
        <taxon>Bacillaceae</taxon>
        <taxon>Heyndrickxia</taxon>
    </lineage>
</organism>
<protein>
    <submittedName>
        <fullName evidence="2">Phage portal protein</fullName>
    </submittedName>
</protein>
<comment type="caution">
    <text evidence="2">The sequence shown here is derived from an EMBL/GenBank/DDBJ whole genome shotgun (WGS) entry which is preliminary data.</text>
</comment>
<name>A0ABU6MMC8_9BACI</name>
<reference evidence="2 3" key="1">
    <citation type="submission" date="2023-03" db="EMBL/GenBank/DDBJ databases">
        <title>Bacillus Genome Sequencing.</title>
        <authorList>
            <person name="Dunlap C."/>
        </authorList>
    </citation>
    <scope>NUCLEOTIDE SEQUENCE [LARGE SCALE GENOMIC DNA]</scope>
    <source>
        <strain evidence="2 3">B-23453</strain>
    </source>
</reference>
<dbReference type="Pfam" id="PF04860">
    <property type="entry name" value="Phage_portal"/>
    <property type="match status" value="1"/>
</dbReference>
<feature type="compositionally biased region" description="Basic and acidic residues" evidence="1">
    <location>
        <begin position="392"/>
        <end position="402"/>
    </location>
</feature>
<keyword evidence="3" id="KW-1185">Reference proteome</keyword>
<proteinExistence type="predicted"/>
<dbReference type="RefSeq" id="WP_066262858.1">
    <property type="nucleotide sequence ID" value="NZ_JARMAB010000041.1"/>
</dbReference>
<dbReference type="Proteomes" id="UP001341444">
    <property type="component" value="Unassembled WGS sequence"/>
</dbReference>